<geneLocation type="plasmid" evidence="2">
    <name>p1</name>
</geneLocation>
<dbReference type="AlphaFoldDB" id="A0A940Y1U8"/>
<dbReference type="RefSeq" id="WP_210894750.1">
    <property type="nucleotide sequence ID" value="NZ_JAGPYQ010000004.1"/>
</dbReference>
<name>A0A940Y1U8_9ACTN</name>
<dbReference type="Proteomes" id="UP000677413">
    <property type="component" value="Unassembled WGS sequence"/>
</dbReference>
<evidence type="ECO:0000313" key="2">
    <source>
        <dbReference type="EMBL" id="MBQ0855739.1"/>
    </source>
</evidence>
<comment type="caution">
    <text evidence="2">The sequence shown here is derived from an EMBL/GenBank/DDBJ whole genome shotgun (WGS) entry which is preliminary data.</text>
</comment>
<evidence type="ECO:0000256" key="1">
    <source>
        <dbReference type="SAM" id="MobiDB-lite"/>
    </source>
</evidence>
<organism evidence="2 3">
    <name type="scientific">Streptomyces liliiviolaceus</name>
    <dbReference type="NCBI Taxonomy" id="2823109"/>
    <lineage>
        <taxon>Bacteria</taxon>
        <taxon>Bacillati</taxon>
        <taxon>Actinomycetota</taxon>
        <taxon>Actinomycetes</taxon>
        <taxon>Kitasatosporales</taxon>
        <taxon>Streptomycetaceae</taxon>
        <taxon>Streptomyces</taxon>
    </lineage>
</organism>
<accession>A0A940Y1U8</accession>
<protein>
    <submittedName>
        <fullName evidence="2">Uncharacterized protein</fullName>
    </submittedName>
</protein>
<feature type="region of interest" description="Disordered" evidence="1">
    <location>
        <begin position="55"/>
        <end position="102"/>
    </location>
</feature>
<dbReference type="EMBL" id="JAGPYQ010000004">
    <property type="protein sequence ID" value="MBQ0855739.1"/>
    <property type="molecule type" value="Genomic_DNA"/>
</dbReference>
<feature type="compositionally biased region" description="Basic and acidic residues" evidence="1">
    <location>
        <begin position="90"/>
        <end position="102"/>
    </location>
</feature>
<keyword evidence="3" id="KW-1185">Reference proteome</keyword>
<gene>
    <name evidence="2" type="ORF">J8N05_47145</name>
</gene>
<keyword evidence="2" id="KW-0614">Plasmid</keyword>
<sequence length="102" mass="11047">MTTNAAGATSHLPALLRTAEDELQKLRGQLAAVAAFIHDPAHDLDARSHLARLLTLPQPAPANRPVPATERHDIPSPRPPSTTQHTPPPSRKDPAHEHALHR</sequence>
<proteinExistence type="predicted"/>
<evidence type="ECO:0000313" key="3">
    <source>
        <dbReference type="Proteomes" id="UP000677413"/>
    </source>
</evidence>
<reference evidence="2 3" key="1">
    <citation type="submission" date="2021-04" db="EMBL/GenBank/DDBJ databases">
        <authorList>
            <person name="Tang X."/>
            <person name="Zhou X."/>
            <person name="Chen X."/>
            <person name="Cernava T."/>
            <person name="Zhang C."/>
        </authorList>
    </citation>
    <scope>NUCLEOTIDE SEQUENCE [LARGE SCALE GENOMIC DNA]</scope>
    <source>
        <strain evidence="2 3">BH-SS-21</strain>
        <plasmid evidence="2">p1</plasmid>
    </source>
</reference>